<keyword evidence="2" id="KW-1185">Reference proteome</keyword>
<gene>
    <name evidence="1" type="ORF">PPRIM_AZ9-3.1.T0100320</name>
</gene>
<accession>A0A8S1JUC0</accession>
<organism evidence="1 2">
    <name type="scientific">Paramecium primaurelia</name>
    <dbReference type="NCBI Taxonomy" id="5886"/>
    <lineage>
        <taxon>Eukaryota</taxon>
        <taxon>Sar</taxon>
        <taxon>Alveolata</taxon>
        <taxon>Ciliophora</taxon>
        <taxon>Intramacronucleata</taxon>
        <taxon>Oligohymenophorea</taxon>
        <taxon>Peniculida</taxon>
        <taxon>Parameciidae</taxon>
        <taxon>Paramecium</taxon>
    </lineage>
</organism>
<reference evidence="1" key="1">
    <citation type="submission" date="2021-01" db="EMBL/GenBank/DDBJ databases">
        <authorList>
            <consortium name="Genoscope - CEA"/>
            <person name="William W."/>
        </authorList>
    </citation>
    <scope>NUCLEOTIDE SEQUENCE</scope>
</reference>
<evidence type="ECO:0000313" key="2">
    <source>
        <dbReference type="Proteomes" id="UP000688137"/>
    </source>
</evidence>
<name>A0A8S1JUC0_PARPR</name>
<dbReference type="EMBL" id="CAJJDM010000007">
    <property type="protein sequence ID" value="CAD8046374.1"/>
    <property type="molecule type" value="Genomic_DNA"/>
</dbReference>
<evidence type="ECO:0000313" key="1">
    <source>
        <dbReference type="EMBL" id="CAD8046374.1"/>
    </source>
</evidence>
<protein>
    <submittedName>
        <fullName evidence="1">Uncharacterized protein</fullName>
    </submittedName>
</protein>
<sequence>MEKLQQFVGQDYDSKRIYKYVQQILQMEIDQRKR</sequence>
<dbReference type="Proteomes" id="UP000688137">
    <property type="component" value="Unassembled WGS sequence"/>
</dbReference>
<comment type="caution">
    <text evidence="1">The sequence shown here is derived from an EMBL/GenBank/DDBJ whole genome shotgun (WGS) entry which is preliminary data.</text>
</comment>
<dbReference type="AlphaFoldDB" id="A0A8S1JUC0"/>
<proteinExistence type="predicted"/>